<evidence type="ECO:0000259" key="2">
    <source>
        <dbReference type="Pfam" id="PF03259"/>
    </source>
</evidence>
<evidence type="ECO:0000256" key="1">
    <source>
        <dbReference type="ARBA" id="ARBA00007191"/>
    </source>
</evidence>
<dbReference type="GO" id="GO:0005737">
    <property type="term" value="C:cytoplasm"/>
    <property type="evidence" value="ECO:0007669"/>
    <property type="project" value="UniProtKB-ARBA"/>
</dbReference>
<dbReference type="OMA" id="WAAYEKN"/>
<evidence type="ECO:0000313" key="4">
    <source>
        <dbReference type="Proteomes" id="UP001149090"/>
    </source>
</evidence>
<dbReference type="InterPro" id="IPR037587">
    <property type="entry name" value="LAMTOR2-like"/>
</dbReference>
<name>A0A9Q0R5D9_ANAIG</name>
<dbReference type="GO" id="GO:0005085">
    <property type="term" value="F:guanyl-nucleotide exchange factor activity"/>
    <property type="evidence" value="ECO:0007669"/>
    <property type="project" value="InterPro"/>
</dbReference>
<dbReference type="Proteomes" id="UP001149090">
    <property type="component" value="Unassembled WGS sequence"/>
</dbReference>
<dbReference type="GO" id="GO:0032008">
    <property type="term" value="P:positive regulation of TOR signaling"/>
    <property type="evidence" value="ECO:0007669"/>
    <property type="project" value="InterPro"/>
</dbReference>
<sequence length="123" mass="13536">MLKPKLLTKTLQQTNTDGINGTMLFNSDGSLIASSGDRDKNRTIAAITANIWQTYQKKSNDPLINSDLNVVMINCKEGKVIIKEVCKMFLCVHSGNDVPTGILKEKLISLAKFLEPSLSKIVI</sequence>
<comment type="caution">
    <text evidence="3">The sequence shown here is derived from an EMBL/GenBank/DDBJ whole genome shotgun (WGS) entry which is preliminary data.</text>
</comment>
<dbReference type="SUPFAM" id="SSF103196">
    <property type="entry name" value="Roadblock/LC7 domain"/>
    <property type="match status" value="1"/>
</dbReference>
<dbReference type="AlphaFoldDB" id="A0A9Q0R5D9"/>
<dbReference type="Gene3D" id="3.30.450.30">
    <property type="entry name" value="Dynein light chain 2a, cytoplasmic"/>
    <property type="match status" value="1"/>
</dbReference>
<proteinExistence type="inferred from homology"/>
<comment type="similarity">
    <text evidence="1">Belongs to the GAMAD family.</text>
</comment>
<accession>A0A9Q0R5D9</accession>
<organism evidence="3 4">
    <name type="scientific">Anaeramoeba ignava</name>
    <name type="common">Anaerobic marine amoeba</name>
    <dbReference type="NCBI Taxonomy" id="1746090"/>
    <lineage>
        <taxon>Eukaryota</taxon>
        <taxon>Metamonada</taxon>
        <taxon>Anaeramoebidae</taxon>
        <taxon>Anaeramoeba</taxon>
    </lineage>
</organism>
<gene>
    <name evidence="3" type="ORF">M0811_03315</name>
</gene>
<dbReference type="OrthoDB" id="271745at2759"/>
<keyword evidence="4" id="KW-1185">Reference proteome</keyword>
<dbReference type="PANTHER" id="PTHR13323">
    <property type="entry name" value="LATE ENDOSOMAL/LYSOSOMAL MP1 INTERACTING PROTEIN"/>
    <property type="match status" value="1"/>
</dbReference>
<dbReference type="GO" id="GO:0060090">
    <property type="term" value="F:molecular adaptor activity"/>
    <property type="evidence" value="ECO:0007669"/>
    <property type="project" value="InterPro"/>
</dbReference>
<feature type="domain" description="Roadblock/LAMTOR2" evidence="2">
    <location>
        <begin position="11"/>
        <end position="92"/>
    </location>
</feature>
<evidence type="ECO:0000313" key="3">
    <source>
        <dbReference type="EMBL" id="KAJ5066971.1"/>
    </source>
</evidence>
<dbReference type="FunFam" id="3.30.450.30:FF:000004">
    <property type="entry name" value="ragulator complex protein LAMTOR2"/>
    <property type="match status" value="1"/>
</dbReference>
<dbReference type="Pfam" id="PF03259">
    <property type="entry name" value="Robl_LC7"/>
    <property type="match status" value="1"/>
</dbReference>
<protein>
    <submittedName>
        <fullName evidence="3">Ragulator complex protein lamtor2</fullName>
    </submittedName>
</protein>
<reference evidence="3" key="1">
    <citation type="submission" date="2022-10" db="EMBL/GenBank/DDBJ databases">
        <title>Novel sulphate-reducing endosymbionts in the free-living metamonad Anaeramoeba.</title>
        <authorList>
            <person name="Jerlstrom-Hultqvist J."/>
            <person name="Cepicka I."/>
            <person name="Gallot-Lavallee L."/>
            <person name="Salas-Leiva D."/>
            <person name="Curtis B.A."/>
            <person name="Zahonova K."/>
            <person name="Pipaliya S."/>
            <person name="Dacks J."/>
            <person name="Roger A.J."/>
        </authorList>
    </citation>
    <scope>NUCLEOTIDE SEQUENCE</scope>
    <source>
        <strain evidence="3">BMAN</strain>
    </source>
</reference>
<dbReference type="EMBL" id="JAPDFW010000136">
    <property type="protein sequence ID" value="KAJ5066971.1"/>
    <property type="molecule type" value="Genomic_DNA"/>
</dbReference>
<dbReference type="InterPro" id="IPR004942">
    <property type="entry name" value="Roadblock/LAMTOR2_dom"/>
</dbReference>